<comment type="caution">
    <text evidence="5">The sequence shown here is derived from an EMBL/GenBank/DDBJ whole genome shotgun (WGS) entry which is preliminary data.</text>
</comment>
<dbReference type="NCBIfam" id="TIGR03943">
    <property type="entry name" value="TIGR03943 family putative permease subunit"/>
    <property type="match status" value="1"/>
</dbReference>
<accession>A0ABV5AP01</accession>
<dbReference type="PANTHER" id="PTHR40047:SF1">
    <property type="entry name" value="UPF0703 PROTEIN YCGQ"/>
    <property type="match status" value="1"/>
</dbReference>
<dbReference type="RefSeq" id="WP_375353606.1">
    <property type="nucleotide sequence ID" value="NZ_JBHHMI010000002.1"/>
</dbReference>
<sequence length="310" mass="34751">MNPSFSIRMHYLLRSLLLSGLAVYIMHLNHTDALKYYLAPHMQLLLLCCPVPLLFIALGLGIHAAAGRAGELCDCGHALPDTLIKKIFVYGLFVLPLLLGTLLPDKSLGSEMAARKGMSYSLPGQEIRRKEKADSSQALRQEATMENEQETVLRSLDERFMPPDEYNTEFAELAKRMYLQPKIIVHEKIFSETIGALDLYKHEFEGKPISITGFVYRDKEMGNGMIFAIGRFLVMCCPADATPFGIMVEAEHAPKLAKDSWVKVEGILRVATDEDVERLEIRAAKITPAVEPESPYIYTQADALSIFDRL</sequence>
<keyword evidence="2" id="KW-0472">Membrane</keyword>
<protein>
    <submittedName>
        <fullName evidence="5">TIGR03943 family protein</fullName>
    </submittedName>
</protein>
<feature type="domain" description="DUF1980" evidence="3">
    <location>
        <begin position="13"/>
        <end position="118"/>
    </location>
</feature>
<dbReference type="InterPro" id="IPR052955">
    <property type="entry name" value="UPF0703_membrane_permease"/>
</dbReference>
<feature type="compositionally biased region" description="Polar residues" evidence="1">
    <location>
        <begin position="135"/>
        <end position="150"/>
    </location>
</feature>
<evidence type="ECO:0000259" key="4">
    <source>
        <dbReference type="Pfam" id="PF21537"/>
    </source>
</evidence>
<dbReference type="PANTHER" id="PTHR40047">
    <property type="entry name" value="UPF0703 PROTEIN YCGQ"/>
    <property type="match status" value="1"/>
</dbReference>
<organism evidence="5 6">
    <name type="scientific">Paenibacillus enshidis</name>
    <dbReference type="NCBI Taxonomy" id="1458439"/>
    <lineage>
        <taxon>Bacteria</taxon>
        <taxon>Bacillati</taxon>
        <taxon>Bacillota</taxon>
        <taxon>Bacilli</taxon>
        <taxon>Bacillales</taxon>
        <taxon>Paenibacillaceae</taxon>
        <taxon>Paenibacillus</taxon>
    </lineage>
</organism>
<dbReference type="Pfam" id="PF21537">
    <property type="entry name" value="DUF1980_C"/>
    <property type="match status" value="1"/>
</dbReference>
<evidence type="ECO:0000313" key="6">
    <source>
        <dbReference type="Proteomes" id="UP001580346"/>
    </source>
</evidence>
<evidence type="ECO:0000256" key="2">
    <source>
        <dbReference type="SAM" id="Phobius"/>
    </source>
</evidence>
<dbReference type="InterPro" id="IPR048447">
    <property type="entry name" value="DUF1980_C"/>
</dbReference>
<dbReference type="EMBL" id="JBHHMI010000002">
    <property type="protein sequence ID" value="MFB5265923.1"/>
    <property type="molecule type" value="Genomic_DNA"/>
</dbReference>
<dbReference type="Proteomes" id="UP001580346">
    <property type="component" value="Unassembled WGS sequence"/>
</dbReference>
<feature type="region of interest" description="Disordered" evidence="1">
    <location>
        <begin position="131"/>
        <end position="150"/>
    </location>
</feature>
<dbReference type="Pfam" id="PF09323">
    <property type="entry name" value="DUF1980"/>
    <property type="match status" value="1"/>
</dbReference>
<dbReference type="InterPro" id="IPR015402">
    <property type="entry name" value="DUF1980"/>
</dbReference>
<name>A0ABV5AP01_9BACL</name>
<evidence type="ECO:0000313" key="5">
    <source>
        <dbReference type="EMBL" id="MFB5265923.1"/>
    </source>
</evidence>
<feature type="transmembrane region" description="Helical" evidence="2">
    <location>
        <begin position="42"/>
        <end position="66"/>
    </location>
</feature>
<keyword evidence="6" id="KW-1185">Reference proteome</keyword>
<feature type="domain" description="DUF1980" evidence="4">
    <location>
        <begin position="163"/>
        <end position="298"/>
    </location>
</feature>
<proteinExistence type="predicted"/>
<feature type="transmembrane region" description="Helical" evidence="2">
    <location>
        <begin position="87"/>
        <end position="104"/>
    </location>
</feature>
<keyword evidence="2" id="KW-0812">Transmembrane</keyword>
<evidence type="ECO:0000259" key="3">
    <source>
        <dbReference type="Pfam" id="PF09323"/>
    </source>
</evidence>
<keyword evidence="2" id="KW-1133">Transmembrane helix</keyword>
<feature type="transmembrane region" description="Helical" evidence="2">
    <location>
        <begin position="12"/>
        <end position="30"/>
    </location>
</feature>
<gene>
    <name evidence="5" type="ORF">ACE41H_03865</name>
</gene>
<dbReference type="InterPro" id="IPR048493">
    <property type="entry name" value="DUF1980_N"/>
</dbReference>
<reference evidence="5 6" key="1">
    <citation type="submission" date="2024-09" db="EMBL/GenBank/DDBJ databases">
        <title>Paenibacillus zeirhizospherea sp. nov., isolated from surface of the maize (Zea mays) roots in a horticulture field, Hungary.</title>
        <authorList>
            <person name="Marton D."/>
            <person name="Farkas M."/>
            <person name="Bedics A."/>
            <person name="Toth E."/>
            <person name="Tancsics A."/>
            <person name="Boka K."/>
            <person name="Maroti G."/>
            <person name="Kriszt B."/>
            <person name="Cserhati M."/>
        </authorList>
    </citation>
    <scope>NUCLEOTIDE SEQUENCE [LARGE SCALE GENOMIC DNA]</scope>
    <source>
        <strain evidence="5 6">KCTC 33519</strain>
    </source>
</reference>
<evidence type="ECO:0000256" key="1">
    <source>
        <dbReference type="SAM" id="MobiDB-lite"/>
    </source>
</evidence>